<dbReference type="InterPro" id="IPR052784">
    <property type="entry name" value="Perforin-1_pore-forming"/>
</dbReference>
<name>A0A3Q2UCX5_FUNHE</name>
<dbReference type="AlphaFoldDB" id="A0A3Q2UCX5"/>
<feature type="transmembrane region" description="Helical" evidence="2">
    <location>
        <begin position="20"/>
        <end position="39"/>
    </location>
</feature>
<evidence type="ECO:0000259" key="3">
    <source>
        <dbReference type="PROSITE" id="PS50004"/>
    </source>
</evidence>
<dbReference type="Gene3D" id="2.60.40.150">
    <property type="entry name" value="C2 domain"/>
    <property type="match status" value="1"/>
</dbReference>
<dbReference type="InterPro" id="IPR035892">
    <property type="entry name" value="C2_domain_sf"/>
</dbReference>
<dbReference type="GO" id="GO:0051607">
    <property type="term" value="P:defense response to virus"/>
    <property type="evidence" value="ECO:0007669"/>
    <property type="project" value="TreeGrafter"/>
</dbReference>
<evidence type="ECO:0000313" key="5">
    <source>
        <dbReference type="Proteomes" id="UP000265000"/>
    </source>
</evidence>
<dbReference type="GO" id="GO:0001913">
    <property type="term" value="P:T cell mediated cytotoxicity"/>
    <property type="evidence" value="ECO:0007669"/>
    <property type="project" value="TreeGrafter"/>
</dbReference>
<dbReference type="PROSITE" id="PS50004">
    <property type="entry name" value="C2"/>
    <property type="match status" value="1"/>
</dbReference>
<dbReference type="GO" id="GO:0016020">
    <property type="term" value="C:membrane"/>
    <property type="evidence" value="ECO:0007669"/>
    <property type="project" value="TreeGrafter"/>
</dbReference>
<organism evidence="4 5">
    <name type="scientific">Fundulus heteroclitus</name>
    <name type="common">Killifish</name>
    <name type="synonym">Mummichog</name>
    <dbReference type="NCBI Taxonomy" id="8078"/>
    <lineage>
        <taxon>Eukaryota</taxon>
        <taxon>Metazoa</taxon>
        <taxon>Chordata</taxon>
        <taxon>Craniata</taxon>
        <taxon>Vertebrata</taxon>
        <taxon>Euteleostomi</taxon>
        <taxon>Actinopterygii</taxon>
        <taxon>Neopterygii</taxon>
        <taxon>Teleostei</taxon>
        <taxon>Neoteleostei</taxon>
        <taxon>Acanthomorphata</taxon>
        <taxon>Ovalentaria</taxon>
        <taxon>Atherinomorphae</taxon>
        <taxon>Cyprinodontiformes</taxon>
        <taxon>Fundulidae</taxon>
        <taxon>Fundulus</taxon>
    </lineage>
</organism>
<keyword evidence="2" id="KW-1133">Transmembrane helix</keyword>
<dbReference type="GO" id="GO:0022829">
    <property type="term" value="F:wide pore channel activity"/>
    <property type="evidence" value="ECO:0007669"/>
    <property type="project" value="TreeGrafter"/>
</dbReference>
<keyword evidence="2" id="KW-0472">Membrane</keyword>
<dbReference type="GO" id="GO:0001771">
    <property type="term" value="P:immunological synapse formation"/>
    <property type="evidence" value="ECO:0007669"/>
    <property type="project" value="TreeGrafter"/>
</dbReference>
<accession>A0A3Q2UCX5</accession>
<dbReference type="PANTHER" id="PTHR46096">
    <property type="entry name" value="PERFORIN-1"/>
    <property type="match status" value="1"/>
</dbReference>
<dbReference type="PANTHER" id="PTHR46096:SF3">
    <property type="entry name" value="PERFORIN-1"/>
    <property type="match status" value="1"/>
</dbReference>
<reference evidence="4" key="1">
    <citation type="submission" date="2025-08" db="UniProtKB">
        <authorList>
            <consortium name="Ensembl"/>
        </authorList>
    </citation>
    <scope>IDENTIFICATION</scope>
</reference>
<dbReference type="CDD" id="cd00030">
    <property type="entry name" value="C2"/>
    <property type="match status" value="1"/>
</dbReference>
<dbReference type="SUPFAM" id="SSF49562">
    <property type="entry name" value="C2 domain (Calcium/lipid-binding domain, CaLB)"/>
    <property type="match status" value="1"/>
</dbReference>
<keyword evidence="1" id="KW-0732">Signal</keyword>
<evidence type="ECO:0000256" key="1">
    <source>
        <dbReference type="ARBA" id="ARBA00022729"/>
    </source>
</evidence>
<dbReference type="Ensembl" id="ENSFHET00000017505.1">
    <property type="protein sequence ID" value="ENSFHEP00000028150.1"/>
    <property type="gene ID" value="ENSFHEG00000012077.1"/>
</dbReference>
<protein>
    <recommendedName>
        <fullName evidence="3">C2 domain-containing protein</fullName>
    </recommendedName>
</protein>
<sequence>MLAQFEGLLQSHVQCRQLSLIPLLLLLCTLGVAPLKLRVFNLKASSLRPNQNSNADGFVRVYCGSASLEQTEVYNDSPNPSWGKSFTYERALQNDLLELKVMDKDVAFDDELGVCQYRIKVGISHPSCSQKKEGILRFSYSLS</sequence>
<dbReference type="STRING" id="8078.ENSFHEP00000028150"/>
<reference evidence="4" key="2">
    <citation type="submission" date="2025-09" db="UniProtKB">
        <authorList>
            <consortium name="Ensembl"/>
        </authorList>
    </citation>
    <scope>IDENTIFICATION</scope>
</reference>
<dbReference type="InterPro" id="IPR000008">
    <property type="entry name" value="C2_dom"/>
</dbReference>
<keyword evidence="2" id="KW-0812">Transmembrane</keyword>
<dbReference type="SMART" id="SM00239">
    <property type="entry name" value="C2"/>
    <property type="match status" value="1"/>
</dbReference>
<proteinExistence type="predicted"/>
<evidence type="ECO:0000256" key="2">
    <source>
        <dbReference type="SAM" id="Phobius"/>
    </source>
</evidence>
<feature type="domain" description="C2" evidence="3">
    <location>
        <begin position="17"/>
        <end position="136"/>
    </location>
</feature>
<dbReference type="Proteomes" id="UP000265000">
    <property type="component" value="Unplaced"/>
</dbReference>
<dbReference type="GeneTree" id="ENSGT00390000012710"/>
<keyword evidence="5" id="KW-1185">Reference proteome</keyword>
<dbReference type="Pfam" id="PF00168">
    <property type="entry name" value="C2"/>
    <property type="match status" value="1"/>
</dbReference>
<evidence type="ECO:0000313" key="4">
    <source>
        <dbReference type="Ensembl" id="ENSFHEP00000028150.1"/>
    </source>
</evidence>